<dbReference type="EMBL" id="CAVMJV010000053">
    <property type="protein sequence ID" value="CAK5084247.1"/>
    <property type="molecule type" value="Genomic_DNA"/>
</dbReference>
<sequence length="58" mass="7135">MICMFGEGLKCRRWISWRRYGVFQRVIYRRGNVLDIRGILNSERPKKEKFRRKAHSHV</sequence>
<evidence type="ECO:0000313" key="1">
    <source>
        <dbReference type="EMBL" id="CAK5084247.1"/>
    </source>
</evidence>
<reference evidence="1" key="1">
    <citation type="submission" date="2023-11" db="EMBL/GenBank/DDBJ databases">
        <authorList>
            <person name="Poullet M."/>
        </authorList>
    </citation>
    <scope>NUCLEOTIDE SEQUENCE</scope>
    <source>
        <strain evidence="1">E1834</strain>
    </source>
</reference>
<accession>A0ACB1A0N5</accession>
<evidence type="ECO:0000313" key="2">
    <source>
        <dbReference type="Proteomes" id="UP001497535"/>
    </source>
</evidence>
<proteinExistence type="predicted"/>
<dbReference type="Proteomes" id="UP001497535">
    <property type="component" value="Unassembled WGS sequence"/>
</dbReference>
<name>A0ACB1A0N5_MELEN</name>
<gene>
    <name evidence="1" type="ORF">MENTE1834_LOCUS31634</name>
</gene>
<organism evidence="1 2">
    <name type="scientific">Meloidogyne enterolobii</name>
    <name type="common">Root-knot nematode worm</name>
    <name type="synonym">Meloidogyne mayaguensis</name>
    <dbReference type="NCBI Taxonomy" id="390850"/>
    <lineage>
        <taxon>Eukaryota</taxon>
        <taxon>Metazoa</taxon>
        <taxon>Ecdysozoa</taxon>
        <taxon>Nematoda</taxon>
        <taxon>Chromadorea</taxon>
        <taxon>Rhabditida</taxon>
        <taxon>Tylenchina</taxon>
        <taxon>Tylenchomorpha</taxon>
        <taxon>Tylenchoidea</taxon>
        <taxon>Meloidogynidae</taxon>
        <taxon>Meloidogyninae</taxon>
        <taxon>Meloidogyne</taxon>
    </lineage>
</organism>
<protein>
    <submittedName>
        <fullName evidence="1">Uncharacterized protein</fullName>
    </submittedName>
</protein>
<comment type="caution">
    <text evidence="1">The sequence shown here is derived from an EMBL/GenBank/DDBJ whole genome shotgun (WGS) entry which is preliminary data.</text>
</comment>
<keyword evidence="2" id="KW-1185">Reference proteome</keyword>